<keyword evidence="6 7" id="KW-0472">Membrane</keyword>
<dbReference type="SUPFAM" id="SSF103088">
    <property type="entry name" value="OmpA-like"/>
    <property type="match status" value="1"/>
</dbReference>
<feature type="transmembrane region" description="Helical" evidence="9">
    <location>
        <begin position="20"/>
        <end position="40"/>
    </location>
</feature>
<evidence type="ECO:0000256" key="9">
    <source>
        <dbReference type="SAM" id="Phobius"/>
    </source>
</evidence>
<evidence type="ECO:0000256" key="5">
    <source>
        <dbReference type="ARBA" id="ARBA00022989"/>
    </source>
</evidence>
<dbReference type="EMBL" id="LC145102">
    <property type="protein sequence ID" value="BAU79759.1"/>
    <property type="molecule type" value="Genomic_DNA"/>
</dbReference>
<comment type="subcellular location">
    <subcellularLocation>
        <location evidence="1">Cell membrane</location>
        <topology evidence="1">Single-pass membrane protein</topology>
    </subcellularLocation>
</comment>
<dbReference type="PANTHER" id="PTHR30329">
    <property type="entry name" value="STATOR ELEMENT OF FLAGELLAR MOTOR COMPLEX"/>
    <property type="match status" value="1"/>
</dbReference>
<feature type="compositionally biased region" description="Basic and acidic residues" evidence="8">
    <location>
        <begin position="234"/>
        <end position="248"/>
    </location>
</feature>
<feature type="region of interest" description="Disordered" evidence="8">
    <location>
        <begin position="234"/>
        <end position="265"/>
    </location>
</feature>
<reference evidence="11" key="1">
    <citation type="journal article" date="2016" name="Microbes Environ.">
        <title>In Situ Gene Expression Responsible for Sulfide Oxidation and CO2 Fixation of an Uncultured Large Sausage-Shaped Aquificae Bacterium in a Sulfidic Hot Spring.</title>
        <authorList>
            <person name="Tamazawa S."/>
            <person name="Yamamoto K."/>
            <person name="Takasaki K."/>
            <person name="Mitani Y."/>
            <person name="Hanada S."/>
            <person name="Kamagata Y."/>
            <person name="Tamaki H."/>
        </authorList>
    </citation>
    <scope>NUCLEOTIDE SEQUENCE</scope>
</reference>
<proteinExistence type="inferred from homology"/>
<keyword evidence="3" id="KW-1003">Cell membrane</keyword>
<keyword evidence="5 9" id="KW-1133">Transmembrane helix</keyword>
<dbReference type="InterPro" id="IPR036737">
    <property type="entry name" value="OmpA-like_sf"/>
</dbReference>
<dbReference type="AlphaFoldDB" id="A0A146JAU6"/>
<evidence type="ECO:0000256" key="8">
    <source>
        <dbReference type="SAM" id="MobiDB-lite"/>
    </source>
</evidence>
<dbReference type="CDD" id="cd07185">
    <property type="entry name" value="OmpA_C-like"/>
    <property type="match status" value="1"/>
</dbReference>
<feature type="domain" description="OmpA-like" evidence="10">
    <location>
        <begin position="109"/>
        <end position="231"/>
    </location>
</feature>
<evidence type="ECO:0000256" key="1">
    <source>
        <dbReference type="ARBA" id="ARBA00004162"/>
    </source>
</evidence>
<evidence type="ECO:0000256" key="6">
    <source>
        <dbReference type="ARBA" id="ARBA00023136"/>
    </source>
</evidence>
<evidence type="ECO:0000256" key="7">
    <source>
        <dbReference type="PROSITE-ProRule" id="PRU00473"/>
    </source>
</evidence>
<dbReference type="Gene3D" id="3.30.1330.60">
    <property type="entry name" value="OmpA-like domain"/>
    <property type="match status" value="1"/>
</dbReference>
<comment type="similarity">
    <text evidence="2">Belongs to the MotB family.</text>
</comment>
<dbReference type="PANTHER" id="PTHR30329:SF21">
    <property type="entry name" value="LIPOPROTEIN YIAD-RELATED"/>
    <property type="match status" value="1"/>
</dbReference>
<dbReference type="InterPro" id="IPR050330">
    <property type="entry name" value="Bact_OuterMem_StrucFunc"/>
</dbReference>
<keyword evidence="4 9" id="KW-0812">Transmembrane</keyword>
<dbReference type="GO" id="GO:0005886">
    <property type="term" value="C:plasma membrane"/>
    <property type="evidence" value="ECO:0007669"/>
    <property type="project" value="UniProtKB-SubCell"/>
</dbReference>
<dbReference type="InterPro" id="IPR006665">
    <property type="entry name" value="OmpA-like"/>
</dbReference>
<protein>
    <submittedName>
        <fullName evidence="11">Putative chemotaxis protein MotB</fullName>
    </submittedName>
</protein>
<evidence type="ECO:0000256" key="2">
    <source>
        <dbReference type="ARBA" id="ARBA00008914"/>
    </source>
</evidence>
<dbReference type="Pfam" id="PF13677">
    <property type="entry name" value="MotB_plug"/>
    <property type="match status" value="1"/>
</dbReference>
<dbReference type="Pfam" id="PF00691">
    <property type="entry name" value="OmpA"/>
    <property type="match status" value="1"/>
</dbReference>
<name>A0A146JAU6_9AQUI</name>
<accession>A0A146JAU6</accession>
<evidence type="ECO:0000259" key="10">
    <source>
        <dbReference type="PROSITE" id="PS51123"/>
    </source>
</evidence>
<organism evidence="11">
    <name type="scientific">uncultured Aquificaceae bacterium</name>
    <dbReference type="NCBI Taxonomy" id="374108"/>
    <lineage>
        <taxon>Bacteria</taxon>
        <taxon>Pseudomonadati</taxon>
        <taxon>Aquificota</taxon>
        <taxon>Aquificia</taxon>
        <taxon>Aquificales</taxon>
        <taxon>Aquificaceae</taxon>
        <taxon>environmental samples</taxon>
    </lineage>
</organism>
<dbReference type="InterPro" id="IPR025713">
    <property type="entry name" value="MotB-like_N_dom"/>
</dbReference>
<dbReference type="PROSITE" id="PS51123">
    <property type="entry name" value="OMPA_2"/>
    <property type="match status" value="1"/>
</dbReference>
<evidence type="ECO:0000256" key="3">
    <source>
        <dbReference type="ARBA" id="ARBA00022475"/>
    </source>
</evidence>
<evidence type="ECO:0000313" key="11">
    <source>
        <dbReference type="EMBL" id="BAU79759.1"/>
    </source>
</evidence>
<sequence>MAKKKKHEEHGAGERWAVPYADFLSLLLALFIALFAISTIDKKKLASFAEAISAAFSFKPISTSAPPSIIEGVGVKQKREDTKKKLKEKVEQLIKKLNLEGKVQVEVIPMGVRIRILDFILFNPCSVEIKKEYQELLSSVAEVIKEANLPVEVEGHTDNIPPSGNCIYPSNWELSAARAASVVRYLIQSKNLPPSMFSAVGYADTKPIAPNNSEIGRSMNRRIEINIITGTDKEAEYKEKISKQKVDTNEEPQPNLEGNGKTDKQ</sequence>
<evidence type="ECO:0000256" key="4">
    <source>
        <dbReference type="ARBA" id="ARBA00022692"/>
    </source>
</evidence>